<evidence type="ECO:0000256" key="1">
    <source>
        <dbReference type="SAM" id="MobiDB-lite"/>
    </source>
</evidence>
<reference evidence="2" key="1">
    <citation type="submission" date="2020-11" db="EMBL/GenBank/DDBJ databases">
        <title>Intraspecies plasmid and genomic variation of Mycobacterium kubicae revealed by the complete genome sequences of two clinical isolates.</title>
        <authorList>
            <person name="Hendrix J.R."/>
            <person name="Epperson L.E."/>
            <person name="Honda J.R."/>
            <person name="Strong M."/>
        </authorList>
    </citation>
    <scope>NUCLEOTIDE SEQUENCE</scope>
    <source>
        <strain evidence="2">JCM 13573</strain>
    </source>
</reference>
<accession>A0AAX1JJT9</accession>
<dbReference type="KEGG" id="mku:I2456_10965"/>
<dbReference type="EMBL" id="CP065047">
    <property type="protein sequence ID" value="QPI40662.1"/>
    <property type="molecule type" value="Genomic_DNA"/>
</dbReference>
<proteinExistence type="predicted"/>
<feature type="compositionally biased region" description="Basic and acidic residues" evidence="1">
    <location>
        <begin position="80"/>
        <end position="92"/>
    </location>
</feature>
<protein>
    <recommendedName>
        <fullName evidence="4">13e12 repeat-containing protein</fullName>
    </recommendedName>
</protein>
<evidence type="ECO:0008006" key="4">
    <source>
        <dbReference type="Google" id="ProtNLM"/>
    </source>
</evidence>
<evidence type="ECO:0000313" key="3">
    <source>
        <dbReference type="Proteomes" id="UP000663583"/>
    </source>
</evidence>
<dbReference type="Proteomes" id="UP000663583">
    <property type="component" value="Chromosome"/>
</dbReference>
<feature type="region of interest" description="Disordered" evidence="1">
    <location>
        <begin position="78"/>
        <end position="115"/>
    </location>
</feature>
<sequence>MKTFWGWRDQQLPDGTVIWRLPGNQTYVTTPGSVLLFPGLCAPTGDLTPAPPAEHCAQRLARMPLRKRTRAQNRAQAIAAERRHNRDARVAARAESVSYRGLAPPDSADDEPPPF</sequence>
<gene>
    <name evidence="2" type="ORF">I2456_10965</name>
</gene>
<name>A0AAX1JJT9_9MYCO</name>
<dbReference type="AlphaFoldDB" id="A0AAX1JJT9"/>
<organism evidence="2 3">
    <name type="scientific">Mycobacterium kubicae</name>
    <dbReference type="NCBI Taxonomy" id="120959"/>
    <lineage>
        <taxon>Bacteria</taxon>
        <taxon>Bacillati</taxon>
        <taxon>Actinomycetota</taxon>
        <taxon>Actinomycetes</taxon>
        <taxon>Mycobacteriales</taxon>
        <taxon>Mycobacteriaceae</taxon>
        <taxon>Mycobacterium</taxon>
        <taxon>Mycobacterium simiae complex</taxon>
    </lineage>
</organism>
<evidence type="ECO:0000313" key="2">
    <source>
        <dbReference type="EMBL" id="QPI40662.1"/>
    </source>
</evidence>